<dbReference type="SUPFAM" id="SSF64005">
    <property type="entry name" value="Undecaprenyl diphosphate synthase"/>
    <property type="match status" value="1"/>
</dbReference>
<comment type="subunit">
    <text evidence="2">Homodimer.</text>
</comment>
<protein>
    <recommendedName>
        <fullName evidence="2">Isoprenyl transferase</fullName>
        <ecNumber evidence="2">2.5.1.-</ecNumber>
    </recommendedName>
</protein>
<dbReference type="EMBL" id="MHUC01000022">
    <property type="protein sequence ID" value="OHA70708.1"/>
    <property type="molecule type" value="Genomic_DNA"/>
</dbReference>
<dbReference type="AlphaFoldDB" id="A0A1G2RDU5"/>
<dbReference type="GO" id="GO:0045547">
    <property type="term" value="F:ditrans,polycis-polyprenyl diphosphate synthase [(2E,6E)-farnesyl diphosphate specific] activity"/>
    <property type="evidence" value="ECO:0007669"/>
    <property type="project" value="TreeGrafter"/>
</dbReference>
<dbReference type="STRING" id="1802457.A3F15_02310"/>
<feature type="binding site" evidence="2">
    <location>
        <position position="18"/>
    </location>
    <ligand>
        <name>substrate</name>
    </ligand>
</feature>
<feature type="active site" evidence="2">
    <location>
        <position position="13"/>
    </location>
</feature>
<comment type="caution">
    <text evidence="2">Lacks conserved residue(s) required for the propagation of feature annotation.</text>
</comment>
<dbReference type="InterPro" id="IPR036424">
    <property type="entry name" value="UPP_synth-like_sf"/>
</dbReference>
<reference evidence="3 4" key="1">
    <citation type="journal article" date="2016" name="Nat. Commun.">
        <title>Thousands of microbial genomes shed light on interconnected biogeochemical processes in an aquifer system.</title>
        <authorList>
            <person name="Anantharaman K."/>
            <person name="Brown C.T."/>
            <person name="Hug L.A."/>
            <person name="Sharon I."/>
            <person name="Castelle C.J."/>
            <person name="Probst A.J."/>
            <person name="Thomas B.C."/>
            <person name="Singh A."/>
            <person name="Wilkins M.J."/>
            <person name="Karaoz U."/>
            <person name="Brodie E.L."/>
            <person name="Williams K.H."/>
            <person name="Hubbard S.S."/>
            <person name="Banfield J.F."/>
        </authorList>
    </citation>
    <scope>NUCLEOTIDE SEQUENCE [LARGE SCALE GENOMIC DNA]</scope>
</reference>
<dbReference type="Gene3D" id="3.40.1180.10">
    <property type="entry name" value="Decaprenyl diphosphate synthase-like"/>
    <property type="match status" value="1"/>
</dbReference>
<dbReference type="HAMAP" id="MF_01139">
    <property type="entry name" value="ISPT"/>
    <property type="match status" value="1"/>
</dbReference>
<feature type="binding site" evidence="2">
    <location>
        <position position="62"/>
    </location>
    <ligand>
        <name>substrate</name>
    </ligand>
</feature>
<dbReference type="EC" id="2.5.1.-" evidence="2"/>
<feature type="binding site" evidence="2">
    <location>
        <position position="30"/>
    </location>
    <ligand>
        <name>substrate</name>
    </ligand>
</feature>
<feature type="binding site" evidence="2">
    <location>
        <position position="13"/>
    </location>
    <ligand>
        <name>Mg(2+)</name>
        <dbReference type="ChEBI" id="CHEBI:18420"/>
    </ligand>
</feature>
<dbReference type="PANTHER" id="PTHR10291">
    <property type="entry name" value="DEHYDRODOLICHYL DIPHOSPHATE SYNTHASE FAMILY MEMBER"/>
    <property type="match status" value="1"/>
</dbReference>
<feature type="binding site" evidence="2">
    <location>
        <begin position="14"/>
        <end position="17"/>
    </location>
    <ligand>
        <name>substrate</name>
    </ligand>
</feature>
<name>A0A1G2RDU5_9BACT</name>
<dbReference type="FunFam" id="3.40.1180.10:FF:000001">
    <property type="entry name" value="(2E,6E)-farnesyl-diphosphate-specific ditrans,polycis-undecaprenyl-diphosphate synthase"/>
    <property type="match status" value="1"/>
</dbReference>
<keyword evidence="2" id="KW-0479">Metal-binding</keyword>
<dbReference type="InterPro" id="IPR001441">
    <property type="entry name" value="UPP_synth-like"/>
</dbReference>
<sequence length="226" mass="26088">MQNIPSHLGVILDGNRRWAEEQGLPIFEGHRRGLEKARLLVKWCAKKGIETLTLFVFSTENWKRTKTEVNHIMSLLEKALGDKSVKEANEDGIRIKIIGQKEKLPKALQKRIIEVEKSTQKNKNITVNFALSYGGRAEIVDAIKNIIKKKISPDKITEHVIKENLSTSDVDLVIRTGKEQRISNFLIWQAAYSELYFCPKYWPDFIEEDLDKAILDYQNRQRRIGG</sequence>
<evidence type="ECO:0000313" key="3">
    <source>
        <dbReference type="EMBL" id="OHA70708.1"/>
    </source>
</evidence>
<dbReference type="GO" id="GO:0016094">
    <property type="term" value="P:polyprenol biosynthetic process"/>
    <property type="evidence" value="ECO:0007669"/>
    <property type="project" value="TreeGrafter"/>
</dbReference>
<keyword evidence="1 2" id="KW-0808">Transferase</keyword>
<feature type="binding site" evidence="2">
    <location>
        <position position="175"/>
    </location>
    <ligand>
        <name>substrate</name>
    </ligand>
</feature>
<dbReference type="PANTHER" id="PTHR10291:SF0">
    <property type="entry name" value="DEHYDRODOLICHYL DIPHOSPHATE SYNTHASE 2"/>
    <property type="match status" value="1"/>
</dbReference>
<evidence type="ECO:0000313" key="4">
    <source>
        <dbReference type="Proteomes" id="UP000177078"/>
    </source>
</evidence>
<comment type="function">
    <text evidence="2">Catalyzes the condensation of isopentenyl diphosphate (IPP) with allylic pyrophosphates generating different type of terpenoids.</text>
</comment>
<feature type="binding site" evidence="2">
    <location>
        <begin position="181"/>
        <end position="183"/>
    </location>
    <ligand>
        <name>substrate</name>
    </ligand>
</feature>
<comment type="cofactor">
    <cofactor evidence="2">
        <name>Mg(2+)</name>
        <dbReference type="ChEBI" id="CHEBI:18420"/>
    </cofactor>
    <text evidence="2">Binds 2 magnesium ions per subunit.</text>
</comment>
<dbReference type="Pfam" id="PF01255">
    <property type="entry name" value="Prenyltransf"/>
    <property type="match status" value="1"/>
</dbReference>
<dbReference type="GO" id="GO:0000287">
    <property type="term" value="F:magnesium ion binding"/>
    <property type="evidence" value="ECO:0007669"/>
    <property type="project" value="UniProtKB-UniRule"/>
</dbReference>
<dbReference type="Proteomes" id="UP000177078">
    <property type="component" value="Unassembled WGS sequence"/>
</dbReference>
<feature type="binding site" evidence="2">
    <location>
        <position position="64"/>
    </location>
    <ligand>
        <name>substrate</name>
    </ligand>
</feature>
<dbReference type="NCBIfam" id="TIGR00055">
    <property type="entry name" value="uppS"/>
    <property type="match status" value="1"/>
</dbReference>
<comment type="caution">
    <text evidence="3">The sequence shown here is derived from an EMBL/GenBank/DDBJ whole genome shotgun (WGS) entry which is preliminary data.</text>
</comment>
<evidence type="ECO:0000256" key="1">
    <source>
        <dbReference type="ARBA" id="ARBA00022679"/>
    </source>
</evidence>
<evidence type="ECO:0000256" key="2">
    <source>
        <dbReference type="HAMAP-Rule" id="MF_01139"/>
    </source>
</evidence>
<feature type="binding site" evidence="2">
    <location>
        <begin position="58"/>
        <end position="60"/>
    </location>
    <ligand>
        <name>substrate</name>
    </ligand>
</feature>
<keyword evidence="2" id="KW-0460">Magnesium</keyword>
<gene>
    <name evidence="3" type="ORF">A3F15_02310</name>
</gene>
<feature type="binding site" evidence="2">
    <location>
        <position position="194"/>
    </location>
    <ligand>
        <name>Mg(2+)</name>
        <dbReference type="ChEBI" id="CHEBI:18420"/>
    </ligand>
</feature>
<comment type="similarity">
    <text evidence="2">Belongs to the UPP synthase family.</text>
</comment>
<feature type="active site" description="Proton acceptor" evidence="2">
    <location>
        <position position="61"/>
    </location>
</feature>
<accession>A0A1G2RDU5</accession>
<proteinExistence type="inferred from homology"/>
<organism evidence="3 4">
    <name type="scientific">Candidatus Wildermuthbacteria bacterium RIFCSPHIGHO2_12_FULL_40_12</name>
    <dbReference type="NCBI Taxonomy" id="1802457"/>
    <lineage>
        <taxon>Bacteria</taxon>
        <taxon>Candidatus Wildermuthiibacteriota</taxon>
    </lineage>
</organism>
<dbReference type="CDD" id="cd00475">
    <property type="entry name" value="Cis_IPPS"/>
    <property type="match status" value="1"/>
</dbReference>